<dbReference type="InterPro" id="IPR001763">
    <property type="entry name" value="Rhodanese-like_dom"/>
</dbReference>
<dbReference type="InterPro" id="IPR045078">
    <property type="entry name" value="TST/MPST-like"/>
</dbReference>
<dbReference type="PROSITE" id="PS50206">
    <property type="entry name" value="RHODANESE_3"/>
    <property type="match status" value="2"/>
</dbReference>
<feature type="domain" description="Rhodanese" evidence="4">
    <location>
        <begin position="38"/>
        <end position="173"/>
    </location>
</feature>
<dbReference type="InterPro" id="IPR036873">
    <property type="entry name" value="Rhodanese-like_dom_sf"/>
</dbReference>
<dbReference type="GO" id="GO:0004792">
    <property type="term" value="F:thiosulfate-cyanide sulfurtransferase activity"/>
    <property type="evidence" value="ECO:0007669"/>
    <property type="project" value="TreeGrafter"/>
</dbReference>
<keyword evidence="6" id="KW-1185">Reference proteome</keyword>
<dbReference type="PANTHER" id="PTHR11364:SF27">
    <property type="entry name" value="SULFURTRANSFERASE"/>
    <property type="match status" value="1"/>
</dbReference>
<name>A0A940YE60_9BURK</name>
<keyword evidence="1" id="KW-0808">Transferase</keyword>
<evidence type="ECO:0000313" key="5">
    <source>
        <dbReference type="EMBL" id="MBQ0930785.1"/>
    </source>
</evidence>
<dbReference type="SMART" id="SM00450">
    <property type="entry name" value="RHOD"/>
    <property type="match status" value="2"/>
</dbReference>
<feature type="domain" description="Rhodanese" evidence="4">
    <location>
        <begin position="205"/>
        <end position="322"/>
    </location>
</feature>
<dbReference type="AlphaFoldDB" id="A0A940YE60"/>
<dbReference type="Proteomes" id="UP000676246">
    <property type="component" value="Unassembled WGS sequence"/>
</dbReference>
<keyword evidence="3" id="KW-0732">Signal</keyword>
<dbReference type="Pfam" id="PF00581">
    <property type="entry name" value="Rhodanese"/>
    <property type="match status" value="2"/>
</dbReference>
<evidence type="ECO:0000259" key="4">
    <source>
        <dbReference type="PROSITE" id="PS50206"/>
    </source>
</evidence>
<evidence type="ECO:0000256" key="1">
    <source>
        <dbReference type="ARBA" id="ARBA00022679"/>
    </source>
</evidence>
<reference evidence="5 6" key="1">
    <citation type="submission" date="2021-04" db="EMBL/GenBank/DDBJ databases">
        <title>The genome sequence of Ideonella sp. 3Y2.</title>
        <authorList>
            <person name="Liu Y."/>
        </authorList>
    </citation>
    <scope>NUCLEOTIDE SEQUENCE [LARGE SCALE GENOMIC DNA]</scope>
    <source>
        <strain evidence="5 6">3Y2</strain>
    </source>
</reference>
<dbReference type="SUPFAM" id="SSF52821">
    <property type="entry name" value="Rhodanese/Cell cycle control phosphatase"/>
    <property type="match status" value="2"/>
</dbReference>
<dbReference type="PANTHER" id="PTHR11364">
    <property type="entry name" value="THIOSULFATE SULFERTANSFERASE"/>
    <property type="match status" value="1"/>
</dbReference>
<comment type="caution">
    <text evidence="5">The sequence shown here is derived from an EMBL/GenBank/DDBJ whole genome shotgun (WGS) entry which is preliminary data.</text>
</comment>
<proteinExistence type="predicted"/>
<feature type="signal peptide" evidence="3">
    <location>
        <begin position="1"/>
        <end position="22"/>
    </location>
</feature>
<dbReference type="Gene3D" id="3.40.250.10">
    <property type="entry name" value="Rhodanese-like domain"/>
    <property type="match status" value="2"/>
</dbReference>
<evidence type="ECO:0000256" key="2">
    <source>
        <dbReference type="ARBA" id="ARBA00022737"/>
    </source>
</evidence>
<gene>
    <name evidence="5" type="ORF">KAK03_09815</name>
</gene>
<accession>A0A940YE60</accession>
<evidence type="ECO:0000313" key="6">
    <source>
        <dbReference type="Proteomes" id="UP000676246"/>
    </source>
</evidence>
<dbReference type="EMBL" id="JAGQDD010000005">
    <property type="protein sequence ID" value="MBQ0930785.1"/>
    <property type="molecule type" value="Genomic_DNA"/>
</dbReference>
<evidence type="ECO:0000256" key="3">
    <source>
        <dbReference type="SAM" id="SignalP"/>
    </source>
</evidence>
<protein>
    <submittedName>
        <fullName evidence="5">Sulfurtransferase</fullName>
    </submittedName>
</protein>
<keyword evidence="2" id="KW-0677">Repeat</keyword>
<sequence>MKRLTRTLAAAALALGLQWAQAGVLPGPLVTPAWLADNLDKVQVVDVRSNPKTYTSAPEIETDKAGRKTVVEAGGHVPGSRLIDMKTMRVERRIGEQMVKYMIPEKEGFEKAVQAAGIDAGKPIVLVPLGTEAADVDDALRVYWQFKVYGEDQITVLDGGIAQWALDGRAVSTEAAAPRSGNWKATDDRSGRYFATSDDVAKAIAGKSATLVDARDARQYHGLSKRDYVFAYGHLEGARLYSPDLLLKSANGVVSFMSPATYKGLMSAQGIDPAAPAITYCNSGHLSSGPWFVLSELLGNSRASLYDGSLHQWTLEKRNLVGAVPLN</sequence>
<feature type="chain" id="PRO_5037920288" evidence="3">
    <location>
        <begin position="23"/>
        <end position="327"/>
    </location>
</feature>
<organism evidence="5 6">
    <name type="scientific">Ideonella alba</name>
    <dbReference type="NCBI Taxonomy" id="2824118"/>
    <lineage>
        <taxon>Bacteria</taxon>
        <taxon>Pseudomonadati</taxon>
        <taxon>Pseudomonadota</taxon>
        <taxon>Betaproteobacteria</taxon>
        <taxon>Burkholderiales</taxon>
        <taxon>Sphaerotilaceae</taxon>
        <taxon>Ideonella</taxon>
    </lineage>
</organism>
<dbReference type="RefSeq" id="WP_210853782.1">
    <property type="nucleotide sequence ID" value="NZ_JAGQDD010000005.1"/>
</dbReference>